<dbReference type="AlphaFoldDB" id="A0A3R5QRD0"/>
<evidence type="ECO:0000256" key="1">
    <source>
        <dbReference type="SAM" id="Phobius"/>
    </source>
</evidence>
<feature type="transmembrane region" description="Helical" evidence="1">
    <location>
        <begin position="115"/>
        <end position="139"/>
    </location>
</feature>
<evidence type="ECO:0000313" key="3">
    <source>
        <dbReference type="Proteomes" id="UP000286268"/>
    </source>
</evidence>
<feature type="transmembrane region" description="Helical" evidence="1">
    <location>
        <begin position="525"/>
        <end position="545"/>
    </location>
</feature>
<reference evidence="2 3" key="1">
    <citation type="submission" date="2018-01" db="EMBL/GenBank/DDBJ databases">
        <title>Genome Sequencing and Assembly of Anaerobacter polyendosporus strain CT4.</title>
        <authorList>
            <person name="Tachaapaikoon C."/>
            <person name="Sutheeworapong S."/>
            <person name="Jenjaroenpun P."/>
            <person name="Wongsurawat T."/>
            <person name="Nookeaw I."/>
            <person name="Cheawchanlertfa P."/>
            <person name="Kosugi A."/>
            <person name="Cheevadhanarak S."/>
            <person name="Ratanakhanokchai K."/>
        </authorList>
    </citation>
    <scope>NUCLEOTIDE SEQUENCE [LARGE SCALE GENOMIC DNA]</scope>
    <source>
        <strain evidence="2 3">CT4</strain>
    </source>
</reference>
<dbReference type="EMBL" id="CP025746">
    <property type="protein sequence ID" value="QAA30668.1"/>
    <property type="molecule type" value="Genomic_DNA"/>
</dbReference>
<feature type="transmembrane region" description="Helical" evidence="1">
    <location>
        <begin position="499"/>
        <end position="519"/>
    </location>
</feature>
<dbReference type="Pfam" id="PF16949">
    <property type="entry name" value="ABC_tran_2"/>
    <property type="match status" value="1"/>
</dbReference>
<feature type="transmembrane region" description="Helical" evidence="1">
    <location>
        <begin position="185"/>
        <end position="204"/>
    </location>
</feature>
<keyword evidence="1" id="KW-1133">Transmembrane helix</keyword>
<keyword evidence="1" id="KW-0812">Transmembrane</keyword>
<feature type="transmembrane region" description="Helical" evidence="1">
    <location>
        <begin position="454"/>
        <end position="478"/>
    </location>
</feature>
<organism evidence="2 3">
    <name type="scientific">Clostridium manihotivorum</name>
    <dbReference type="NCBI Taxonomy" id="2320868"/>
    <lineage>
        <taxon>Bacteria</taxon>
        <taxon>Bacillati</taxon>
        <taxon>Bacillota</taxon>
        <taxon>Clostridia</taxon>
        <taxon>Eubacteriales</taxon>
        <taxon>Clostridiaceae</taxon>
        <taxon>Clostridium</taxon>
    </lineage>
</organism>
<feature type="transmembrane region" description="Helical" evidence="1">
    <location>
        <begin position="375"/>
        <end position="394"/>
    </location>
</feature>
<keyword evidence="1" id="KW-0472">Membrane</keyword>
<feature type="transmembrane region" description="Helical" evidence="1">
    <location>
        <begin position="333"/>
        <end position="355"/>
    </location>
</feature>
<evidence type="ECO:0000313" key="2">
    <source>
        <dbReference type="EMBL" id="QAA30668.1"/>
    </source>
</evidence>
<dbReference type="RefSeq" id="WP_128211118.1">
    <property type="nucleotide sequence ID" value="NZ_CP025746.1"/>
</dbReference>
<dbReference type="Proteomes" id="UP000286268">
    <property type="component" value="Chromosome"/>
</dbReference>
<evidence type="ECO:0008006" key="4">
    <source>
        <dbReference type="Google" id="ProtNLM"/>
    </source>
</evidence>
<accession>A0A3R5QRD0</accession>
<dbReference type="OrthoDB" id="138672at2"/>
<dbReference type="InterPro" id="IPR031599">
    <property type="entry name" value="ABC_tran_2"/>
</dbReference>
<keyword evidence="3" id="KW-1185">Reference proteome</keyword>
<dbReference type="KEGG" id="cmah:C1I91_02730"/>
<feature type="transmembrane region" description="Helical" evidence="1">
    <location>
        <begin position="427"/>
        <end position="448"/>
    </location>
</feature>
<feature type="transmembrane region" description="Helical" evidence="1">
    <location>
        <begin position="145"/>
        <end position="173"/>
    </location>
</feature>
<sequence length="558" mass="61624">MNRVWLLTKIFFKTGFGNTRRGKKRTNSKIGNIILLLITLPLIMFGVGAMMFGIYEGLHMLNQDALLIGLSYSLVSLIIFVFGMMSVISIFYFSKDIDFVLPLPFKPHEITLAKYITVVVYQYMLEAFILLPAIGIYGFRTGAGVQFYLAGLVCFIFMPILPVTYCSIVAMLLMRFTNLAKHKDGFRVITGLIAICIPIGINLVSNSFGSKANANPEAQRQLLEHWMTNKNSALDSLSNVFITSKIGTYATVAETPSKMAVNLLLFVLINILAIVMFIFIADALYLKGAVGNSESFSSRKELKKEVLDKSTKEKSQLMTWFNKEMVLLFRTPAYLLNCISTIVIIPVVMLIPMLSQGGSIDNISKDVGEILAEPKSYNIVIAVAFAVIIFFTASNPVASTSISREGDNVYVSKFLPVSFMTQMMAKVLSSVAINSILIVVFAIGALIIKVPITLILLIFILAMLEIVMFAMIGLLIDLHSPKLVWDDEQKAVKQNFNSMKSLLLGLVVGGIGTAATIFIGANYIISYFALALFTLIADVLLYKVLSTVGYKLFNKIAD</sequence>
<feature type="transmembrane region" description="Helical" evidence="1">
    <location>
        <begin position="263"/>
        <end position="286"/>
    </location>
</feature>
<protein>
    <recommendedName>
        <fullName evidence="4">ABC-2 type transport system permease protein</fullName>
    </recommendedName>
</protein>
<feature type="transmembrane region" description="Helical" evidence="1">
    <location>
        <begin position="30"/>
        <end position="55"/>
    </location>
</feature>
<proteinExistence type="predicted"/>
<name>A0A3R5QRD0_9CLOT</name>
<gene>
    <name evidence="2" type="ORF">C1I91_02730</name>
</gene>
<feature type="transmembrane region" description="Helical" evidence="1">
    <location>
        <begin position="67"/>
        <end position="94"/>
    </location>
</feature>